<organism evidence="1 2">
    <name type="scientific">Shimazuella alba</name>
    <dbReference type="NCBI Taxonomy" id="2690964"/>
    <lineage>
        <taxon>Bacteria</taxon>
        <taxon>Bacillati</taxon>
        <taxon>Bacillota</taxon>
        <taxon>Bacilli</taxon>
        <taxon>Bacillales</taxon>
        <taxon>Thermoactinomycetaceae</taxon>
        <taxon>Shimazuella</taxon>
    </lineage>
</organism>
<dbReference type="RefSeq" id="WP_160799795.1">
    <property type="nucleotide sequence ID" value="NZ_WUUL01000002.1"/>
</dbReference>
<dbReference type="AlphaFoldDB" id="A0A6I4VNS4"/>
<gene>
    <name evidence="1" type="ORF">GSM42_02795</name>
</gene>
<evidence type="ECO:0000313" key="2">
    <source>
        <dbReference type="Proteomes" id="UP000430692"/>
    </source>
</evidence>
<proteinExistence type="predicted"/>
<accession>A0A6I4VNS4</accession>
<reference evidence="1 2" key="1">
    <citation type="submission" date="2019-12" db="EMBL/GenBank/DDBJ databases">
        <title>Whole-genome analyses of novel actinobacteria.</title>
        <authorList>
            <person name="Sahin N."/>
            <person name="Saygin H."/>
        </authorList>
    </citation>
    <scope>NUCLEOTIDE SEQUENCE [LARGE SCALE GENOMIC DNA]</scope>
    <source>
        <strain evidence="1 2">KC615</strain>
    </source>
</reference>
<dbReference type="EMBL" id="WUUL01000002">
    <property type="protein sequence ID" value="MXQ52683.1"/>
    <property type="molecule type" value="Genomic_DNA"/>
</dbReference>
<keyword evidence="2" id="KW-1185">Reference proteome</keyword>
<protein>
    <submittedName>
        <fullName evidence="1">Uncharacterized protein</fullName>
    </submittedName>
</protein>
<sequence>MSDRKNYEQWTAEEFVIKRDGLRTRIKNDIDWLDQVIEQEEKELAQLEVKTKSFLSYLFLRK</sequence>
<comment type="caution">
    <text evidence="1">The sequence shown here is derived from an EMBL/GenBank/DDBJ whole genome shotgun (WGS) entry which is preliminary data.</text>
</comment>
<dbReference type="Proteomes" id="UP000430692">
    <property type="component" value="Unassembled WGS sequence"/>
</dbReference>
<name>A0A6I4VNS4_9BACL</name>
<evidence type="ECO:0000313" key="1">
    <source>
        <dbReference type="EMBL" id="MXQ52683.1"/>
    </source>
</evidence>